<reference evidence="1" key="2">
    <citation type="submission" date="2013-03" db="EMBL/GenBank/DDBJ databases">
        <title>The Genome Sequence of Oribacterium sp. ACB1.</title>
        <authorList>
            <consortium name="The Broad Institute Genomics Platform"/>
            <consortium name="The Broad Institute Genome Sequencing Center for Infectious Disease"/>
            <person name="Earl A."/>
            <person name="Ward D."/>
            <person name="Feldgarden M."/>
            <person name="Gevers D."/>
            <person name="Sizova M."/>
            <person name="Hazen A."/>
            <person name="Epstein S."/>
            <person name="Walker B."/>
            <person name="Young S."/>
            <person name="Zeng Q."/>
            <person name="Gargeya S."/>
            <person name="Fitzgerald M."/>
            <person name="Haas B."/>
            <person name="Abouelleil A."/>
            <person name="Allen A.W."/>
            <person name="Alvarado L."/>
            <person name="Arachchi H.M."/>
            <person name="Berlin A.M."/>
            <person name="Chapman S.B."/>
            <person name="Gainer-Dewar J."/>
            <person name="Goldberg J."/>
            <person name="Griggs A."/>
            <person name="Gujja S."/>
            <person name="Hansen M."/>
            <person name="Howarth C."/>
            <person name="Imamovic A."/>
            <person name="Ireland A."/>
            <person name="Larimer J."/>
            <person name="McCowan C."/>
            <person name="Murphy C."/>
            <person name="Pearson M."/>
            <person name="Poon T.W."/>
            <person name="Priest M."/>
            <person name="Roberts A."/>
            <person name="Saif S."/>
            <person name="Shea T."/>
            <person name="Sisk P."/>
            <person name="Sykes S."/>
            <person name="Wortman J."/>
            <person name="Nusbaum C."/>
            <person name="Birren B."/>
        </authorList>
    </citation>
    <scope>NUCLEOTIDE SEQUENCE [LARGE SCALE GENOMIC DNA]</scope>
    <source>
        <strain evidence="1">ACB1</strain>
    </source>
</reference>
<dbReference type="NCBIfam" id="TIGR01662">
    <property type="entry name" value="HAD-SF-IIIA"/>
    <property type="match status" value="1"/>
</dbReference>
<dbReference type="PANTHER" id="PTHR19288">
    <property type="entry name" value="4-NITROPHENYLPHOSPHATASE-RELATED"/>
    <property type="match status" value="1"/>
</dbReference>
<sequence>MKKRNGSSFYPSYSIASVYDLDFQKLYEKGYRALFFDIDNTLVLHDAPAEEETKAFFERLREIGFKTAILSNNGKERVEQFASKVGAMYYREHAGKPSAKAYLDAAETLDTDRKKCLFFGDQIFTDILGGNRAGIPTVLVRPMGREKYFHIVLKRMLEKPFLFLYKRKNALWKNEP</sequence>
<name>G9WLB9_9FIRM</name>
<dbReference type="NCBIfam" id="TIGR01549">
    <property type="entry name" value="HAD-SF-IA-v1"/>
    <property type="match status" value="1"/>
</dbReference>
<dbReference type="GO" id="GO:0008962">
    <property type="term" value="F:phosphatidylglycerophosphatase activity"/>
    <property type="evidence" value="ECO:0007669"/>
    <property type="project" value="InterPro"/>
</dbReference>
<dbReference type="STRING" id="796943.HMPREF9625_00128"/>
<keyword evidence="2" id="KW-1185">Reference proteome</keyword>
<dbReference type="PATRIC" id="fig|796943.3.peg.507"/>
<gene>
    <name evidence="1" type="ORF">HMPREF9625_00128</name>
</gene>
<dbReference type="AlphaFoldDB" id="G9WLB9"/>
<dbReference type="RefSeq" id="WP_009534002.1">
    <property type="nucleotide sequence ID" value="NZ_KE148312.1"/>
</dbReference>
<dbReference type="EMBL" id="AFZC02000003">
    <property type="protein sequence ID" value="EHL12574.1"/>
    <property type="molecule type" value="Genomic_DNA"/>
</dbReference>
<dbReference type="SUPFAM" id="SSF56784">
    <property type="entry name" value="HAD-like"/>
    <property type="match status" value="1"/>
</dbReference>
<dbReference type="InterPro" id="IPR006439">
    <property type="entry name" value="HAD-SF_hydro_IA"/>
</dbReference>
<proteinExistence type="predicted"/>
<comment type="caution">
    <text evidence="1">The sequence shown here is derived from an EMBL/GenBank/DDBJ whole genome shotgun (WGS) entry which is preliminary data.</text>
</comment>
<dbReference type="Proteomes" id="UP000018461">
    <property type="component" value="Unassembled WGS sequence"/>
</dbReference>
<accession>G9WLB9</accession>
<dbReference type="GO" id="GO:0005737">
    <property type="term" value="C:cytoplasm"/>
    <property type="evidence" value="ECO:0007669"/>
    <property type="project" value="TreeGrafter"/>
</dbReference>
<dbReference type="InterPro" id="IPR006549">
    <property type="entry name" value="HAD-SF_hydro_IIIA"/>
</dbReference>
<dbReference type="InterPro" id="IPR010021">
    <property type="entry name" value="PGPP1/Gep4"/>
</dbReference>
<dbReference type="Pfam" id="PF00702">
    <property type="entry name" value="Hydrolase"/>
    <property type="match status" value="1"/>
</dbReference>
<reference evidence="1" key="1">
    <citation type="submission" date="2011-08" db="EMBL/GenBank/DDBJ databases">
        <authorList>
            <consortium name="The Broad Institute Genome Sequencing Platform"/>
            <person name="Earl A."/>
            <person name="Ward D."/>
            <person name="Feldgarden M."/>
            <person name="Gevers D."/>
            <person name="Sizova M."/>
            <person name="Hazen A."/>
            <person name="Epstein S."/>
            <person name="Young S.K."/>
            <person name="Zeng Q."/>
            <person name="Gargeya S."/>
            <person name="Fitzgerald M."/>
            <person name="Haas B."/>
            <person name="Abouelleil A."/>
            <person name="Alvarado L."/>
            <person name="Arachchi H.M."/>
            <person name="Berlin A."/>
            <person name="Brown A."/>
            <person name="Chapman S.B."/>
            <person name="Chen Z."/>
            <person name="Dunbar C."/>
            <person name="Freedman E."/>
            <person name="Gearin G."/>
            <person name="Gellesch M."/>
            <person name="Goldberg J."/>
            <person name="Griggs A."/>
            <person name="Gujja S."/>
            <person name="Heiman D."/>
            <person name="Howarth C."/>
            <person name="Larson L."/>
            <person name="Lui A."/>
            <person name="MacDonald P.J.P."/>
            <person name="Montmayeur A."/>
            <person name="Murphy C."/>
            <person name="Neiman D."/>
            <person name="Pearson M."/>
            <person name="Priest M."/>
            <person name="Roberts A."/>
            <person name="Saif S."/>
            <person name="Shea T."/>
            <person name="Shenoy N."/>
            <person name="Sisk P."/>
            <person name="Stolte C."/>
            <person name="Sykes S."/>
            <person name="Wortman J."/>
            <person name="Nusbaum C."/>
            <person name="Birren B."/>
        </authorList>
    </citation>
    <scope>NUCLEOTIDE SEQUENCE</scope>
    <source>
        <strain evidence="1">ACB1</strain>
    </source>
</reference>
<dbReference type="PANTHER" id="PTHR19288:SF25">
    <property type="entry name" value="PHOSPHATIDYLGLYCEROPHOSPHATASE GEP4, MITOCHONDRIAL"/>
    <property type="match status" value="1"/>
</dbReference>
<dbReference type="HOGENOM" id="CLU_056221_4_0_9"/>
<dbReference type="NCBIfam" id="TIGR01668">
    <property type="entry name" value="YqeG_hyp_ppase"/>
    <property type="match status" value="1"/>
</dbReference>
<dbReference type="InterPro" id="IPR036412">
    <property type="entry name" value="HAD-like_sf"/>
</dbReference>
<dbReference type="InterPro" id="IPR023214">
    <property type="entry name" value="HAD_sf"/>
</dbReference>
<dbReference type="Gene3D" id="3.40.50.1000">
    <property type="entry name" value="HAD superfamily/HAD-like"/>
    <property type="match status" value="1"/>
</dbReference>
<evidence type="ECO:0000313" key="1">
    <source>
        <dbReference type="EMBL" id="EHL12574.1"/>
    </source>
</evidence>
<organism evidence="1 2">
    <name type="scientific">Oribacterium parvum ACB1</name>
    <dbReference type="NCBI Taxonomy" id="796943"/>
    <lineage>
        <taxon>Bacteria</taxon>
        <taxon>Bacillati</taxon>
        <taxon>Bacillota</taxon>
        <taxon>Clostridia</taxon>
        <taxon>Lachnospirales</taxon>
        <taxon>Lachnospiraceae</taxon>
        <taxon>Oribacterium</taxon>
    </lineage>
</organism>
<evidence type="ECO:0000313" key="2">
    <source>
        <dbReference type="Proteomes" id="UP000018461"/>
    </source>
</evidence>
<dbReference type="NCBIfam" id="TIGR01509">
    <property type="entry name" value="HAD-SF-IA-v3"/>
    <property type="match status" value="1"/>
</dbReference>
<protein>
    <submittedName>
        <fullName evidence="1">HAD phosphatase, family IIIA</fullName>
    </submittedName>
</protein>